<dbReference type="InterPro" id="IPR001296">
    <property type="entry name" value="Glyco_trans_1"/>
</dbReference>
<dbReference type="PANTHER" id="PTHR45947">
    <property type="entry name" value="SULFOQUINOVOSYL TRANSFERASE SQD2"/>
    <property type="match status" value="1"/>
</dbReference>
<gene>
    <name evidence="3" type="ORF">XD94_0540</name>
</gene>
<dbReference type="GO" id="GO:0016757">
    <property type="term" value="F:glycosyltransferase activity"/>
    <property type="evidence" value="ECO:0007669"/>
    <property type="project" value="InterPro"/>
</dbReference>
<dbReference type="Pfam" id="PF13579">
    <property type="entry name" value="Glyco_trans_4_4"/>
    <property type="match status" value="1"/>
</dbReference>
<dbReference type="SUPFAM" id="SSF53756">
    <property type="entry name" value="UDP-Glycosyltransferase/glycogen phosphorylase"/>
    <property type="match status" value="1"/>
</dbReference>
<dbReference type="Pfam" id="PF00534">
    <property type="entry name" value="Glycos_transf_1"/>
    <property type="match status" value="1"/>
</dbReference>
<name>A0A101HRW5_9BACT</name>
<evidence type="ECO:0000313" key="4">
    <source>
        <dbReference type="Proteomes" id="UP000054092"/>
    </source>
</evidence>
<dbReference type="AlphaFoldDB" id="A0A101HRW5"/>
<feature type="domain" description="Glycosyltransferase subfamily 4-like N-terminal" evidence="2">
    <location>
        <begin position="30"/>
        <end position="149"/>
    </location>
</feature>
<dbReference type="PANTHER" id="PTHR45947:SF3">
    <property type="entry name" value="SULFOQUINOVOSYL TRANSFERASE SQD2"/>
    <property type="match status" value="1"/>
</dbReference>
<organism evidence="3 4">
    <name type="scientific">Mesotoga prima</name>
    <dbReference type="NCBI Taxonomy" id="1184387"/>
    <lineage>
        <taxon>Bacteria</taxon>
        <taxon>Thermotogati</taxon>
        <taxon>Thermotogota</taxon>
        <taxon>Thermotogae</taxon>
        <taxon>Kosmotogales</taxon>
        <taxon>Kosmotogaceae</taxon>
        <taxon>Mesotoga</taxon>
    </lineage>
</organism>
<evidence type="ECO:0000259" key="2">
    <source>
        <dbReference type="Pfam" id="PF13579"/>
    </source>
</evidence>
<feature type="domain" description="Glycosyl transferase family 1" evidence="1">
    <location>
        <begin position="215"/>
        <end position="352"/>
    </location>
</feature>
<dbReference type="Proteomes" id="UP000054092">
    <property type="component" value="Unassembled WGS sequence"/>
</dbReference>
<evidence type="ECO:0000259" key="1">
    <source>
        <dbReference type="Pfam" id="PF00534"/>
    </source>
</evidence>
<evidence type="ECO:0008006" key="5">
    <source>
        <dbReference type="Google" id="ProtNLM"/>
    </source>
</evidence>
<dbReference type="InterPro" id="IPR028098">
    <property type="entry name" value="Glyco_trans_4-like_N"/>
</dbReference>
<dbReference type="Gene3D" id="3.40.50.2000">
    <property type="entry name" value="Glycogen Phosphorylase B"/>
    <property type="match status" value="2"/>
</dbReference>
<proteinExistence type="predicted"/>
<evidence type="ECO:0000313" key="3">
    <source>
        <dbReference type="EMBL" id="KUK81270.1"/>
    </source>
</evidence>
<reference evidence="4" key="1">
    <citation type="journal article" date="2015" name="MBio">
        <title>Genome-Resolved Metagenomic Analysis Reveals Roles for Candidate Phyla and Other Microbial Community Members in Biogeochemical Transformations in Oil Reservoirs.</title>
        <authorList>
            <person name="Hu P."/>
            <person name="Tom L."/>
            <person name="Singh A."/>
            <person name="Thomas B.C."/>
            <person name="Baker B.J."/>
            <person name="Piceno Y.M."/>
            <person name="Andersen G.L."/>
            <person name="Banfield J.F."/>
        </authorList>
    </citation>
    <scope>NUCLEOTIDE SEQUENCE [LARGE SCALE GENOMIC DNA]</scope>
</reference>
<sequence>MPMRIVVITNLYPAYINQSASENTQVVHFFSREWVRQGHEVEVFVIWPYYPGSFSFLPGARRRREYSFEESFTLDGVKITRIPFEKFPRVLCTERAFSGAGETILEHLKSKPDIVICHRMDPSAPIAAEVGKRLGVKYLLVLHKSDLQNLDNGRYYRKDSFVRSIENAAGIAFRSEYLHSWFDRLFPDLNKLKAVLKSGLQTEILEATEFFVEKARRPMRRLLTVCRLAKDKNVDSVIKATRRIPDIDLEIVGDGPHMGALKKLSKKVGVEDRVSFTGRLSHSEVLSRMRVADIFAMPSSRETFGMVYLEAMSKGCITIGSRNEGIDGTIEDGHNGFLVDAGDTEDLVRKISMIRGLSVSERERILLNALGTLKGMTEERAASVYMSFIEEVLRRSEISEE</sequence>
<dbReference type="EMBL" id="LGGP01000069">
    <property type="protein sequence ID" value="KUK81270.1"/>
    <property type="molecule type" value="Genomic_DNA"/>
</dbReference>
<comment type="caution">
    <text evidence="3">The sequence shown here is derived from an EMBL/GenBank/DDBJ whole genome shotgun (WGS) entry which is preliminary data.</text>
</comment>
<dbReference type="InterPro" id="IPR050194">
    <property type="entry name" value="Glycosyltransferase_grp1"/>
</dbReference>
<accession>A0A101HRW5</accession>
<dbReference type="PATRIC" id="fig|1184387.3.peg.887"/>
<protein>
    <recommendedName>
        <fullName evidence="5">Glycosyltransferase</fullName>
    </recommendedName>
</protein>